<dbReference type="EMBL" id="SGJD01001732">
    <property type="protein sequence ID" value="KAB0398536.1"/>
    <property type="molecule type" value="Genomic_DNA"/>
</dbReference>
<evidence type="ECO:0000256" key="1">
    <source>
        <dbReference type="SAM" id="Phobius"/>
    </source>
</evidence>
<feature type="transmembrane region" description="Helical" evidence="1">
    <location>
        <begin position="6"/>
        <end position="29"/>
    </location>
</feature>
<keyword evidence="3" id="KW-1185">Reference proteome</keyword>
<feature type="non-terminal residue" evidence="2">
    <location>
        <position position="1"/>
    </location>
</feature>
<feature type="transmembrane region" description="Helical" evidence="1">
    <location>
        <begin position="41"/>
        <end position="58"/>
    </location>
</feature>
<keyword evidence="1" id="KW-0812">Transmembrane</keyword>
<dbReference type="Proteomes" id="UP000437017">
    <property type="component" value="Unassembled WGS sequence"/>
</dbReference>
<comment type="caution">
    <text evidence="2">The sequence shown here is derived from an EMBL/GenBank/DDBJ whole genome shotgun (WGS) entry which is preliminary data.</text>
</comment>
<evidence type="ECO:0000313" key="3">
    <source>
        <dbReference type="Proteomes" id="UP000437017"/>
    </source>
</evidence>
<feature type="non-terminal residue" evidence="2">
    <location>
        <position position="59"/>
    </location>
</feature>
<protein>
    <submittedName>
        <fullName evidence="2">Uncharacterized protein</fullName>
    </submittedName>
</protein>
<proteinExistence type="predicted"/>
<evidence type="ECO:0000313" key="2">
    <source>
        <dbReference type="EMBL" id="KAB0398536.1"/>
    </source>
</evidence>
<dbReference type="AlphaFoldDB" id="A0A643CE96"/>
<keyword evidence="1" id="KW-0472">Membrane</keyword>
<gene>
    <name evidence="2" type="ORF">E2I00_007998</name>
</gene>
<organism evidence="2 3">
    <name type="scientific">Balaenoptera physalus</name>
    <name type="common">Fin whale</name>
    <name type="synonym">Balaena physalus</name>
    <dbReference type="NCBI Taxonomy" id="9770"/>
    <lineage>
        <taxon>Eukaryota</taxon>
        <taxon>Metazoa</taxon>
        <taxon>Chordata</taxon>
        <taxon>Craniata</taxon>
        <taxon>Vertebrata</taxon>
        <taxon>Euteleostomi</taxon>
        <taxon>Mammalia</taxon>
        <taxon>Eutheria</taxon>
        <taxon>Laurasiatheria</taxon>
        <taxon>Artiodactyla</taxon>
        <taxon>Whippomorpha</taxon>
        <taxon>Cetacea</taxon>
        <taxon>Mysticeti</taxon>
        <taxon>Balaenopteridae</taxon>
        <taxon>Balaenoptera</taxon>
    </lineage>
</organism>
<reference evidence="2 3" key="1">
    <citation type="journal article" date="2019" name="PLoS ONE">
        <title>Genomic analyses reveal an absence of contemporary introgressive admixture between fin whales and blue whales, despite known hybrids.</title>
        <authorList>
            <person name="Westbury M.V."/>
            <person name="Petersen B."/>
            <person name="Lorenzen E.D."/>
        </authorList>
    </citation>
    <scope>NUCLEOTIDE SEQUENCE [LARGE SCALE GENOMIC DNA]</scope>
    <source>
        <strain evidence="2">FinWhale-01</strain>
    </source>
</reference>
<accession>A0A643CE96</accession>
<keyword evidence="1" id="KW-1133">Transmembrane helix</keyword>
<name>A0A643CE96_BALPH</name>
<sequence>FSISISILLLWKMICLYYVIKIRSLFHIVPLTDQISQTRKWKLLWTLLLTASFAFLLHW</sequence>